<feature type="region of interest" description="Disordered" evidence="4">
    <location>
        <begin position="101"/>
        <end position="210"/>
    </location>
</feature>
<gene>
    <name evidence="5" type="ORF">AB1Y20_009424</name>
</gene>
<keyword evidence="2" id="KW-0539">Nucleus</keyword>
<dbReference type="PANTHER" id="PTHR12214">
    <property type="entry name" value="GC-RICH SEQUENCE DNA-BINDING FACTOR"/>
    <property type="match status" value="1"/>
</dbReference>
<evidence type="ECO:0008006" key="7">
    <source>
        <dbReference type="Google" id="ProtNLM"/>
    </source>
</evidence>
<sequence length="841" mass="91239">MPPPTKKSFRKPASDADPAAHEPPAAPPKPKPRPSGEPKLSFDLDDEGESFQLKKRKRKPPPPAPPPDDDAALPGANSLFPARGVYTSEMMARLRASTVRLPYSGAPPDGAPPDDPPAALPELPDAEAIRAARAQRERARRQAEEAEAGGHVRAEAEAEEFIPLEKGGESRHVREEDEREEASVFDEEQQGGRLSFGPPPRDGVRSGAARREARFTAVMEVEEVEEDDAPLLLARGGALAGGAVEEGGEAAVPSHGPGSIEAISQLARELLTAKPGQTVEKLQAELRRLEEALAVQERDEAETQRLINEAAAECGTLEEQLQQQLKQFDFLQRAQESRTTPPAALPDRLPHSTRTHRQAYTEDLLDCLNEKAASIEACERALCEAIEAHAAHARRHEELLLATARARAQASLPPHHFWRARPTPRHALAAPHAPPPPLPPECGGEGNAAAMAALHAAEEARRRGGEWVGWGSDEEAEGAAEGEARVARVVEEGQRLFADTAAEYCEVARVRRRFAEWRRVDEASYNDSYIELCLPTLLAPLVRTQMLRWQPVRSGSVEEQAWYKDCIAVSDADDQDGDLAEAERLLLAQLVCKVAMPRVEHAVKYSWRVHSQKQGSQLLQAVRELSAASDFLTRRAKRLASQGQEDEDETAAAQVAESSLRQLLMSVASRLEAAVADVCVPPCVAPPHADALAERVAADAAYSAWRSLKLLAAICAWAEFLSASALQDLAAELLSDHLIPYLRAHLASPAPRWRMLAAAVRQASSCLPLAWRRADAGGGGAWSARLHTFLVNEAGPAFRRAHPAPPLPAEVDGAVEALCEAFVALQDAPHAQSLRAAFEVQ</sequence>
<dbReference type="AlphaFoldDB" id="A0AB34K439"/>
<feature type="compositionally biased region" description="Pro residues" evidence="4">
    <location>
        <begin position="109"/>
        <end position="119"/>
    </location>
</feature>
<comment type="subcellular location">
    <subcellularLocation>
        <location evidence="1">Nucleus</location>
    </subcellularLocation>
</comment>
<feature type="compositionally biased region" description="Pro residues" evidence="4">
    <location>
        <begin position="24"/>
        <end position="33"/>
    </location>
</feature>
<dbReference type="Proteomes" id="UP001515480">
    <property type="component" value="Unassembled WGS sequence"/>
</dbReference>
<evidence type="ECO:0000256" key="1">
    <source>
        <dbReference type="ARBA" id="ARBA00004123"/>
    </source>
</evidence>
<evidence type="ECO:0000313" key="5">
    <source>
        <dbReference type="EMBL" id="KAL1528058.1"/>
    </source>
</evidence>
<protein>
    <recommendedName>
        <fullName evidence="7">GCF C-terminal domain-containing protein</fullName>
    </recommendedName>
</protein>
<dbReference type="GO" id="GO:0000398">
    <property type="term" value="P:mRNA splicing, via spliceosome"/>
    <property type="evidence" value="ECO:0007669"/>
    <property type="project" value="InterPro"/>
</dbReference>
<evidence type="ECO:0000256" key="4">
    <source>
        <dbReference type="SAM" id="MobiDB-lite"/>
    </source>
</evidence>
<feature type="compositionally biased region" description="Basic and acidic residues" evidence="4">
    <location>
        <begin position="166"/>
        <end position="176"/>
    </location>
</feature>
<evidence type="ECO:0000256" key="2">
    <source>
        <dbReference type="ARBA" id="ARBA00023242"/>
    </source>
</evidence>
<dbReference type="GO" id="GO:0003677">
    <property type="term" value="F:DNA binding"/>
    <property type="evidence" value="ECO:0007669"/>
    <property type="project" value="InterPro"/>
</dbReference>
<reference evidence="5 6" key="1">
    <citation type="journal article" date="2024" name="Science">
        <title>Giant polyketide synthase enzymes in the biosynthesis of giant marine polyether toxins.</title>
        <authorList>
            <person name="Fallon T.R."/>
            <person name="Shende V.V."/>
            <person name="Wierzbicki I.H."/>
            <person name="Pendleton A.L."/>
            <person name="Watervoot N.F."/>
            <person name="Auber R.P."/>
            <person name="Gonzalez D.J."/>
            <person name="Wisecaver J.H."/>
            <person name="Moore B.S."/>
        </authorList>
    </citation>
    <scope>NUCLEOTIDE SEQUENCE [LARGE SCALE GENOMIC DNA]</scope>
    <source>
        <strain evidence="5 6">12B1</strain>
    </source>
</reference>
<accession>A0AB34K439</accession>
<dbReference type="EMBL" id="JBGBPQ010000002">
    <property type="protein sequence ID" value="KAL1528058.1"/>
    <property type="molecule type" value="Genomic_DNA"/>
</dbReference>
<name>A0AB34K439_PRYPA</name>
<feature type="coiled-coil region" evidence="3">
    <location>
        <begin position="279"/>
        <end position="334"/>
    </location>
</feature>
<feature type="compositionally biased region" description="Acidic residues" evidence="4">
    <location>
        <begin position="177"/>
        <end position="189"/>
    </location>
</feature>
<keyword evidence="3" id="KW-0175">Coiled coil</keyword>
<evidence type="ECO:0000256" key="3">
    <source>
        <dbReference type="SAM" id="Coils"/>
    </source>
</evidence>
<keyword evidence="6" id="KW-1185">Reference proteome</keyword>
<feature type="region of interest" description="Disordered" evidence="4">
    <location>
        <begin position="1"/>
        <end position="79"/>
    </location>
</feature>
<dbReference type="PANTHER" id="PTHR12214:SF0">
    <property type="entry name" value="LD29489P"/>
    <property type="match status" value="1"/>
</dbReference>
<feature type="compositionally biased region" description="Basic and acidic residues" evidence="4">
    <location>
        <begin position="127"/>
        <end position="156"/>
    </location>
</feature>
<evidence type="ECO:0000313" key="6">
    <source>
        <dbReference type="Proteomes" id="UP001515480"/>
    </source>
</evidence>
<dbReference type="GO" id="GO:0005634">
    <property type="term" value="C:nucleus"/>
    <property type="evidence" value="ECO:0007669"/>
    <property type="project" value="UniProtKB-SubCell"/>
</dbReference>
<dbReference type="InterPro" id="IPR012890">
    <property type="entry name" value="GCFC2-like"/>
</dbReference>
<organism evidence="5 6">
    <name type="scientific">Prymnesium parvum</name>
    <name type="common">Toxic golden alga</name>
    <dbReference type="NCBI Taxonomy" id="97485"/>
    <lineage>
        <taxon>Eukaryota</taxon>
        <taxon>Haptista</taxon>
        <taxon>Haptophyta</taxon>
        <taxon>Prymnesiophyceae</taxon>
        <taxon>Prymnesiales</taxon>
        <taxon>Prymnesiaceae</taxon>
        <taxon>Prymnesium</taxon>
    </lineage>
</organism>
<proteinExistence type="predicted"/>
<comment type="caution">
    <text evidence="5">The sequence shown here is derived from an EMBL/GenBank/DDBJ whole genome shotgun (WGS) entry which is preliminary data.</text>
</comment>